<protein>
    <submittedName>
        <fullName evidence="3">ABC-2 type transport system permease protein</fullName>
    </submittedName>
</protein>
<proteinExistence type="predicted"/>
<feature type="transmembrane region" description="Helical" evidence="2">
    <location>
        <begin position="75"/>
        <end position="99"/>
    </location>
</feature>
<keyword evidence="2" id="KW-1133">Transmembrane helix</keyword>
<evidence type="ECO:0000313" key="3">
    <source>
        <dbReference type="EMBL" id="SEN07997.1"/>
    </source>
</evidence>
<feature type="transmembrane region" description="Helical" evidence="2">
    <location>
        <begin position="46"/>
        <end position="69"/>
    </location>
</feature>
<evidence type="ECO:0000256" key="2">
    <source>
        <dbReference type="SAM" id="Phobius"/>
    </source>
</evidence>
<feature type="transmembrane region" description="Helical" evidence="2">
    <location>
        <begin position="534"/>
        <end position="554"/>
    </location>
</feature>
<keyword evidence="2" id="KW-0472">Membrane</keyword>
<feature type="region of interest" description="Disordered" evidence="1">
    <location>
        <begin position="1"/>
        <end position="20"/>
    </location>
</feature>
<feature type="transmembrane region" description="Helical" evidence="2">
    <location>
        <begin position="358"/>
        <end position="376"/>
    </location>
</feature>
<feature type="transmembrane region" description="Helical" evidence="2">
    <location>
        <begin position="396"/>
        <end position="415"/>
    </location>
</feature>
<keyword evidence="4" id="KW-1185">Reference proteome</keyword>
<evidence type="ECO:0000313" key="4">
    <source>
        <dbReference type="Proteomes" id="UP000181951"/>
    </source>
</evidence>
<feature type="transmembrane region" description="Helical" evidence="2">
    <location>
        <begin position="249"/>
        <end position="271"/>
    </location>
</feature>
<feature type="transmembrane region" description="Helical" evidence="2">
    <location>
        <begin position="120"/>
        <end position="141"/>
    </location>
</feature>
<dbReference type="OrthoDB" id="4334618at2"/>
<dbReference type="STRING" id="310780.SAMN05216267_1001172"/>
<dbReference type="Proteomes" id="UP000181951">
    <property type="component" value="Unassembled WGS sequence"/>
</dbReference>
<feature type="transmembrane region" description="Helical" evidence="2">
    <location>
        <begin position="501"/>
        <end position="528"/>
    </location>
</feature>
<dbReference type="EMBL" id="FODD01000001">
    <property type="protein sequence ID" value="SEN07997.1"/>
    <property type="molecule type" value="Genomic_DNA"/>
</dbReference>
<keyword evidence="2" id="KW-0812">Transmembrane</keyword>
<feature type="transmembrane region" description="Helical" evidence="2">
    <location>
        <begin position="427"/>
        <end position="449"/>
    </location>
</feature>
<gene>
    <name evidence="3" type="ORF">SAMN05216267_1001172</name>
</gene>
<sequence>MTAAGSVAGTERPGRRAGRPPSVVPVFVRLKVSVLRNGLRQSRGRTVGWVVGVVFSLLYALGLGIGMIALRGNDYAPAAAVTLTLVLGLGWAVMPLFFFGGDDTLDPTRLTMLPLRPRPLITALLTSSLIGVGPLFTLLASTGAVVAVAHGTAAVAAAVPAVALVLVTCVALSRAVAAANTRLLTSRRGRDLALLSGLVVAVGAQLANLGASALSSGHGLHRMTSLTAVLRWIPPAPAVDAVRSASRGAYVLMGVQFACGAAFLALLLRWWHRSLTRLMVSPDSSTIQAAGPEGAQAPGRTGRVIRLGRAGRRASASDGGARSLGVVDLLPRRLVAGRTAPVMERQFHYLWRDPRSRATLATGLAVGLLLPLVAVVQHGTIYQCLWAGGLLGMQMYNQFGTDSSAFWMVAATLGTREDAVRELRGRALALAVIAVPYTAVVTTGAALLLRRTDALPETLGLSLAFLGALIGTGAYASVRFPYAVPQDNPFGNAAPGQGGLVVLNVLGGTLCGAALCLPVLALTVALHLTDNHGLLWMVLPCGAVYGLMVASAVLRWTAPRLLDRLPEILAVVART</sequence>
<feature type="transmembrane region" description="Helical" evidence="2">
    <location>
        <begin position="461"/>
        <end position="480"/>
    </location>
</feature>
<feature type="transmembrane region" description="Helical" evidence="2">
    <location>
        <begin position="192"/>
        <end position="214"/>
    </location>
</feature>
<evidence type="ECO:0000256" key="1">
    <source>
        <dbReference type="SAM" id="MobiDB-lite"/>
    </source>
</evidence>
<reference evidence="3 4" key="1">
    <citation type="submission" date="2016-10" db="EMBL/GenBank/DDBJ databases">
        <authorList>
            <person name="de Groot N.N."/>
        </authorList>
    </citation>
    <scope>NUCLEOTIDE SEQUENCE [LARGE SCALE GENOMIC DNA]</scope>
    <source>
        <strain evidence="3 4">CGMCC 4.2026</strain>
    </source>
</reference>
<feature type="transmembrane region" description="Helical" evidence="2">
    <location>
        <begin position="147"/>
        <end position="172"/>
    </location>
</feature>
<dbReference type="AlphaFoldDB" id="A0A1H8DNA2"/>
<name>A0A1H8DNA2_9ACTN</name>
<accession>A0A1H8DNA2</accession>
<dbReference type="RefSeq" id="WP_069465031.1">
    <property type="nucleotide sequence ID" value="NZ_FODD01000001.1"/>
</dbReference>
<organism evidence="3 4">
    <name type="scientific">Actinacidiphila rubida</name>
    <dbReference type="NCBI Taxonomy" id="310780"/>
    <lineage>
        <taxon>Bacteria</taxon>
        <taxon>Bacillati</taxon>
        <taxon>Actinomycetota</taxon>
        <taxon>Actinomycetes</taxon>
        <taxon>Kitasatosporales</taxon>
        <taxon>Streptomycetaceae</taxon>
        <taxon>Actinacidiphila</taxon>
    </lineage>
</organism>